<feature type="transmembrane region" description="Helical" evidence="1">
    <location>
        <begin position="217"/>
        <end position="237"/>
    </location>
</feature>
<name>A0ABN2P8R3_9ACTN</name>
<evidence type="ECO:0000313" key="2">
    <source>
        <dbReference type="EMBL" id="GAA1915504.1"/>
    </source>
</evidence>
<evidence type="ECO:0000313" key="3">
    <source>
        <dbReference type="Proteomes" id="UP001501612"/>
    </source>
</evidence>
<keyword evidence="1" id="KW-0472">Membrane</keyword>
<gene>
    <name evidence="2" type="ORF">GCM10009737_16150</name>
</gene>
<protein>
    <recommendedName>
        <fullName evidence="4">DivIVA domain-containing protein</fullName>
    </recommendedName>
</protein>
<accession>A0ABN2P8R3</accession>
<evidence type="ECO:0000256" key="1">
    <source>
        <dbReference type="SAM" id="Phobius"/>
    </source>
</evidence>
<proteinExistence type="predicted"/>
<dbReference type="Proteomes" id="UP001501612">
    <property type="component" value="Unassembled WGS sequence"/>
</dbReference>
<reference evidence="2 3" key="1">
    <citation type="journal article" date="2019" name="Int. J. Syst. Evol. Microbiol.">
        <title>The Global Catalogue of Microorganisms (GCM) 10K type strain sequencing project: providing services to taxonomists for standard genome sequencing and annotation.</title>
        <authorList>
            <consortium name="The Broad Institute Genomics Platform"/>
            <consortium name="The Broad Institute Genome Sequencing Center for Infectious Disease"/>
            <person name="Wu L."/>
            <person name="Ma J."/>
        </authorList>
    </citation>
    <scope>NUCLEOTIDE SEQUENCE [LARGE SCALE GENOMIC DNA]</scope>
    <source>
        <strain evidence="2 3">JCM 14046</strain>
    </source>
</reference>
<evidence type="ECO:0008006" key="4">
    <source>
        <dbReference type="Google" id="ProtNLM"/>
    </source>
</evidence>
<sequence>MDATAPQDAPGLARWLEGLRLPTTRLREGYEVSDVDAFLAGVRDDLVRQVPLDRGRVDGAAFRPTRLSTGYAMGATDAALAQLAQRLDGLRAPSASPSGDVADRPVADPGLAAWVAGLRFATTEWTRQGYDQQQVDRLLAGVRADLEGPGPPPDPGRVRAPTLDRVRATPGYDVAAVDAALAELAVRLDAVAGAGPVAAARPSPPSPTSPHAATRSLVLLLLLTVLALGAIVALGLLT</sequence>
<dbReference type="EMBL" id="BAAAMY010000004">
    <property type="protein sequence ID" value="GAA1915504.1"/>
    <property type="molecule type" value="Genomic_DNA"/>
</dbReference>
<organism evidence="2 3">
    <name type="scientific">Nocardioides lentus</name>
    <dbReference type="NCBI Taxonomy" id="338077"/>
    <lineage>
        <taxon>Bacteria</taxon>
        <taxon>Bacillati</taxon>
        <taxon>Actinomycetota</taxon>
        <taxon>Actinomycetes</taxon>
        <taxon>Propionibacteriales</taxon>
        <taxon>Nocardioidaceae</taxon>
        <taxon>Nocardioides</taxon>
    </lineage>
</organism>
<keyword evidence="1" id="KW-1133">Transmembrane helix</keyword>
<comment type="caution">
    <text evidence="2">The sequence shown here is derived from an EMBL/GenBank/DDBJ whole genome shotgun (WGS) entry which is preliminary data.</text>
</comment>
<dbReference type="RefSeq" id="WP_344005948.1">
    <property type="nucleotide sequence ID" value="NZ_BAAAMY010000004.1"/>
</dbReference>
<keyword evidence="3" id="KW-1185">Reference proteome</keyword>
<keyword evidence="1" id="KW-0812">Transmembrane</keyword>